<dbReference type="EMBL" id="JAEUBG010001162">
    <property type="protein sequence ID" value="KAH3686870.1"/>
    <property type="molecule type" value="Genomic_DNA"/>
</dbReference>
<sequence>MSQRDRRHHNTYSSSHPISHRSSQQSSPPPPPQAQRPRSAMDNDRDPRQQKKLTKITNIFKRSASATASSSPTRNGHRSNREDQSNMNSSVSMSQPVYSSHQQQQQHYGERDRDEEYGSFSQPLQYRTGSSSDARHQPYQPQLKRTHKDSLLQQPVYKTSFITPIKESPVKKKRKHYYDHNNEEEYEEHSTSMQVPLAVDDSPIIRRNKEMRETTQNRRSSLGRRGKRASSIGNGFSATPHDAIPTEELYKHIDQDLPEPQKMRQLLTWCSSRVLEADSRKHIKQKNLVPQSDITTLNIAKMIKEEIVKDLKDGKINTSWWTQHAEGANEVGQEERDQEQVDLPKKPNERNILNATLLETLKEKLAELKKDVSEWEALESEHGKNIKSLNFEFDDASVSQMDKRVNINNNQHEFKQVLDHSIINEVIDMEDATNKRIIGNLQETMDDFNDMVFKLKSSHDLRERYVGIQSQKLTNFINAGGVVVDDDNINTAVSHFQKVKNSQNGKNPDARLILRAITRVEKS</sequence>
<feature type="region of interest" description="Disordered" evidence="1">
    <location>
        <begin position="1"/>
        <end position="149"/>
    </location>
</feature>
<protein>
    <recommendedName>
        <fullName evidence="4">Kinetochore protein mis13</fullName>
    </recommendedName>
</protein>
<feature type="compositionally biased region" description="Polar residues" evidence="1">
    <location>
        <begin position="119"/>
        <end position="132"/>
    </location>
</feature>
<dbReference type="AlphaFoldDB" id="A0A9P8TQ30"/>
<feature type="region of interest" description="Disordered" evidence="1">
    <location>
        <begin position="212"/>
        <end position="242"/>
    </location>
</feature>
<organism evidence="2 3">
    <name type="scientific">Wickerhamomyces pijperi</name>
    <name type="common">Yeast</name>
    <name type="synonym">Pichia pijperi</name>
    <dbReference type="NCBI Taxonomy" id="599730"/>
    <lineage>
        <taxon>Eukaryota</taxon>
        <taxon>Fungi</taxon>
        <taxon>Dikarya</taxon>
        <taxon>Ascomycota</taxon>
        <taxon>Saccharomycotina</taxon>
        <taxon>Saccharomycetes</taxon>
        <taxon>Phaffomycetales</taxon>
        <taxon>Wickerhamomycetaceae</taxon>
        <taxon>Wickerhamomyces</taxon>
    </lineage>
</organism>
<dbReference type="GO" id="GO:0051301">
    <property type="term" value="P:cell division"/>
    <property type="evidence" value="ECO:0007669"/>
    <property type="project" value="InterPro"/>
</dbReference>
<feature type="compositionally biased region" description="Basic and acidic residues" evidence="1">
    <location>
        <begin position="39"/>
        <end position="49"/>
    </location>
</feature>
<dbReference type="PANTHER" id="PTHR14778">
    <property type="entry name" value="KINETOCHORE-ASSOCIATED PROTEIN DSN1 HOMOLOG"/>
    <property type="match status" value="1"/>
</dbReference>
<comment type="caution">
    <text evidence="2">The sequence shown here is derived from an EMBL/GenBank/DDBJ whole genome shotgun (WGS) entry which is preliminary data.</text>
</comment>
<feature type="compositionally biased region" description="Low complexity" evidence="1">
    <location>
        <begin position="13"/>
        <end position="26"/>
    </location>
</feature>
<evidence type="ECO:0000256" key="1">
    <source>
        <dbReference type="SAM" id="MobiDB-lite"/>
    </source>
</evidence>
<reference evidence="2" key="1">
    <citation type="journal article" date="2021" name="Open Biol.">
        <title>Shared evolutionary footprints suggest mitochondrial oxidative damage underlies multiple complex I losses in fungi.</title>
        <authorList>
            <person name="Schikora-Tamarit M.A."/>
            <person name="Marcet-Houben M."/>
            <person name="Nosek J."/>
            <person name="Gabaldon T."/>
        </authorList>
    </citation>
    <scope>NUCLEOTIDE SEQUENCE</scope>
    <source>
        <strain evidence="2">CBS2887</strain>
    </source>
</reference>
<dbReference type="GO" id="GO:0007059">
    <property type="term" value="P:chromosome segregation"/>
    <property type="evidence" value="ECO:0007669"/>
    <property type="project" value="InterPro"/>
</dbReference>
<evidence type="ECO:0000313" key="3">
    <source>
        <dbReference type="Proteomes" id="UP000774326"/>
    </source>
</evidence>
<dbReference type="InterPro" id="IPR013218">
    <property type="entry name" value="Dsn1/Mis13"/>
</dbReference>
<feature type="compositionally biased region" description="Low complexity" evidence="1">
    <location>
        <begin position="85"/>
        <end position="107"/>
    </location>
</feature>
<dbReference type="Pfam" id="PF08202">
    <property type="entry name" value="MIS13"/>
    <property type="match status" value="1"/>
</dbReference>
<gene>
    <name evidence="2" type="ORF">WICPIJ_002154</name>
</gene>
<dbReference type="GO" id="GO:0000444">
    <property type="term" value="C:MIS12/MIND type complex"/>
    <property type="evidence" value="ECO:0007669"/>
    <property type="project" value="InterPro"/>
</dbReference>
<keyword evidence="3" id="KW-1185">Reference proteome</keyword>
<reference evidence="2" key="2">
    <citation type="submission" date="2021-01" db="EMBL/GenBank/DDBJ databases">
        <authorList>
            <person name="Schikora-Tamarit M.A."/>
        </authorList>
    </citation>
    <scope>NUCLEOTIDE SEQUENCE</scope>
    <source>
        <strain evidence="2">CBS2887</strain>
    </source>
</reference>
<dbReference type="Proteomes" id="UP000774326">
    <property type="component" value="Unassembled WGS sequence"/>
</dbReference>
<proteinExistence type="predicted"/>
<evidence type="ECO:0000313" key="2">
    <source>
        <dbReference type="EMBL" id="KAH3686870.1"/>
    </source>
</evidence>
<name>A0A9P8TQ30_WICPI</name>
<accession>A0A9P8TQ30</accession>
<evidence type="ECO:0008006" key="4">
    <source>
        <dbReference type="Google" id="ProtNLM"/>
    </source>
</evidence>
<dbReference type="PANTHER" id="PTHR14778:SF2">
    <property type="entry name" value="KINETOCHORE-ASSOCIATED PROTEIN DSN1 HOMOLOG"/>
    <property type="match status" value="1"/>
</dbReference>
<dbReference type="OrthoDB" id="3364649at2759"/>
<feature type="compositionally biased region" description="Basic residues" evidence="1">
    <location>
        <begin position="1"/>
        <end position="10"/>
    </location>
</feature>